<reference evidence="2" key="3">
    <citation type="submission" date="2022-06" db="UniProtKB">
        <authorList>
            <consortium name="EnsemblPlants"/>
        </authorList>
    </citation>
    <scope>IDENTIFICATION</scope>
</reference>
<evidence type="ECO:0000313" key="2">
    <source>
        <dbReference type="EnsemblPlants" id="TuG1812G0300004433.01.T01.cds351586"/>
    </source>
</evidence>
<evidence type="ECO:0000313" key="3">
    <source>
        <dbReference type="Proteomes" id="UP000015106"/>
    </source>
</evidence>
<keyword evidence="3" id="KW-1185">Reference proteome</keyword>
<proteinExistence type="predicted"/>
<reference evidence="2" key="2">
    <citation type="submission" date="2018-03" db="EMBL/GenBank/DDBJ databases">
        <title>The Triticum urartu genome reveals the dynamic nature of wheat genome evolution.</title>
        <authorList>
            <person name="Ling H."/>
            <person name="Ma B."/>
            <person name="Shi X."/>
            <person name="Liu H."/>
            <person name="Dong L."/>
            <person name="Sun H."/>
            <person name="Cao Y."/>
            <person name="Gao Q."/>
            <person name="Zheng S."/>
            <person name="Li Y."/>
            <person name="Yu Y."/>
            <person name="Du H."/>
            <person name="Qi M."/>
            <person name="Li Y."/>
            <person name="Yu H."/>
            <person name="Cui Y."/>
            <person name="Wang N."/>
            <person name="Chen C."/>
            <person name="Wu H."/>
            <person name="Zhao Y."/>
            <person name="Zhang J."/>
            <person name="Li Y."/>
            <person name="Zhou W."/>
            <person name="Zhang B."/>
            <person name="Hu W."/>
            <person name="Eijk M."/>
            <person name="Tang J."/>
            <person name="Witsenboer H."/>
            <person name="Zhao S."/>
            <person name="Li Z."/>
            <person name="Zhang A."/>
            <person name="Wang D."/>
            <person name="Liang C."/>
        </authorList>
    </citation>
    <scope>NUCLEOTIDE SEQUENCE [LARGE SCALE GENOMIC DNA]</scope>
    <source>
        <strain evidence="2">cv. G1812</strain>
    </source>
</reference>
<dbReference type="EnsemblPlants" id="TuG1812G0300004433.01.T01">
    <property type="protein sequence ID" value="TuG1812G0300004433.01.T01.cds351586"/>
    <property type="gene ID" value="TuG1812G0300004433.01"/>
</dbReference>
<dbReference type="AlphaFoldDB" id="A0A8R7TZA0"/>
<organism evidence="2 3">
    <name type="scientific">Triticum urartu</name>
    <name type="common">Red wild einkorn</name>
    <name type="synonym">Crithodium urartu</name>
    <dbReference type="NCBI Taxonomy" id="4572"/>
    <lineage>
        <taxon>Eukaryota</taxon>
        <taxon>Viridiplantae</taxon>
        <taxon>Streptophyta</taxon>
        <taxon>Embryophyta</taxon>
        <taxon>Tracheophyta</taxon>
        <taxon>Spermatophyta</taxon>
        <taxon>Magnoliopsida</taxon>
        <taxon>Liliopsida</taxon>
        <taxon>Poales</taxon>
        <taxon>Poaceae</taxon>
        <taxon>BOP clade</taxon>
        <taxon>Pooideae</taxon>
        <taxon>Triticodae</taxon>
        <taxon>Triticeae</taxon>
        <taxon>Triticinae</taxon>
        <taxon>Triticum</taxon>
    </lineage>
</organism>
<reference evidence="3" key="1">
    <citation type="journal article" date="2013" name="Nature">
        <title>Draft genome of the wheat A-genome progenitor Triticum urartu.</title>
        <authorList>
            <person name="Ling H.Q."/>
            <person name="Zhao S."/>
            <person name="Liu D."/>
            <person name="Wang J."/>
            <person name="Sun H."/>
            <person name="Zhang C."/>
            <person name="Fan H."/>
            <person name="Li D."/>
            <person name="Dong L."/>
            <person name="Tao Y."/>
            <person name="Gao C."/>
            <person name="Wu H."/>
            <person name="Li Y."/>
            <person name="Cui Y."/>
            <person name="Guo X."/>
            <person name="Zheng S."/>
            <person name="Wang B."/>
            <person name="Yu K."/>
            <person name="Liang Q."/>
            <person name="Yang W."/>
            <person name="Lou X."/>
            <person name="Chen J."/>
            <person name="Feng M."/>
            <person name="Jian J."/>
            <person name="Zhang X."/>
            <person name="Luo G."/>
            <person name="Jiang Y."/>
            <person name="Liu J."/>
            <person name="Wang Z."/>
            <person name="Sha Y."/>
            <person name="Zhang B."/>
            <person name="Wu H."/>
            <person name="Tang D."/>
            <person name="Shen Q."/>
            <person name="Xue P."/>
            <person name="Zou S."/>
            <person name="Wang X."/>
            <person name="Liu X."/>
            <person name="Wang F."/>
            <person name="Yang Y."/>
            <person name="An X."/>
            <person name="Dong Z."/>
            <person name="Zhang K."/>
            <person name="Zhang X."/>
            <person name="Luo M.C."/>
            <person name="Dvorak J."/>
            <person name="Tong Y."/>
            <person name="Wang J."/>
            <person name="Yang H."/>
            <person name="Li Z."/>
            <person name="Wang D."/>
            <person name="Zhang A."/>
            <person name="Wang J."/>
        </authorList>
    </citation>
    <scope>NUCLEOTIDE SEQUENCE</scope>
    <source>
        <strain evidence="3">cv. G1812</strain>
    </source>
</reference>
<dbReference type="Gramene" id="TuG1812G0300004433.01.T01">
    <property type="protein sequence ID" value="TuG1812G0300004433.01.T01.cds351586"/>
    <property type="gene ID" value="TuG1812G0300004433.01"/>
</dbReference>
<dbReference type="InterPro" id="IPR006566">
    <property type="entry name" value="FBD"/>
</dbReference>
<name>A0A8R7TZA0_TRIUA</name>
<accession>A0A8R7TZA0</accession>
<dbReference type="Pfam" id="PF08387">
    <property type="entry name" value="FBD"/>
    <property type="match status" value="1"/>
</dbReference>
<protein>
    <recommendedName>
        <fullName evidence="1">FBD domain-containing protein</fullName>
    </recommendedName>
</protein>
<dbReference type="Proteomes" id="UP000015106">
    <property type="component" value="Chromosome 3"/>
</dbReference>
<feature type="domain" description="FBD" evidence="1">
    <location>
        <begin position="38"/>
        <end position="76"/>
    </location>
</feature>
<sequence>MLLVLLSNFRQPLNFQVLPHVSVRFSNEPEACGHFQSCAHRHLEQFEVSGFIGLRGQLEVILCILDNAVALRRMSIEPRLTVHDHVFGHSAEFELDIRRGRE</sequence>
<evidence type="ECO:0000259" key="1">
    <source>
        <dbReference type="Pfam" id="PF08387"/>
    </source>
</evidence>